<dbReference type="VEuPathDB" id="VectorBase:AARA014797"/>
<organism evidence="1 2">
    <name type="scientific">Anopheles arabiensis</name>
    <name type="common">Mosquito</name>
    <dbReference type="NCBI Taxonomy" id="7173"/>
    <lineage>
        <taxon>Eukaryota</taxon>
        <taxon>Metazoa</taxon>
        <taxon>Ecdysozoa</taxon>
        <taxon>Arthropoda</taxon>
        <taxon>Hexapoda</taxon>
        <taxon>Insecta</taxon>
        <taxon>Pterygota</taxon>
        <taxon>Neoptera</taxon>
        <taxon>Endopterygota</taxon>
        <taxon>Diptera</taxon>
        <taxon>Nematocera</taxon>
        <taxon>Culicoidea</taxon>
        <taxon>Culicidae</taxon>
        <taxon>Anophelinae</taxon>
        <taxon>Anopheles</taxon>
    </lineage>
</organism>
<keyword evidence="2" id="KW-1185">Reference proteome</keyword>
<evidence type="ECO:0000313" key="2">
    <source>
        <dbReference type="Proteomes" id="UP000075840"/>
    </source>
</evidence>
<protein>
    <submittedName>
        <fullName evidence="1">Uncharacterized protein</fullName>
    </submittedName>
</protein>
<proteinExistence type="predicted"/>
<dbReference type="EMBL" id="APCN01003355">
    <property type="status" value="NOT_ANNOTATED_CDS"/>
    <property type="molecule type" value="Genomic_DNA"/>
</dbReference>
<dbReference type="Proteomes" id="UP000075840">
    <property type="component" value="Unassembled WGS sequence"/>
</dbReference>
<accession>A0A182IH62</accession>
<reference evidence="1" key="1">
    <citation type="submission" date="2022-08" db="UniProtKB">
        <authorList>
            <consortium name="EnsemblMetazoa"/>
        </authorList>
    </citation>
    <scope>IDENTIFICATION</scope>
    <source>
        <strain evidence="1">Dongola</strain>
    </source>
</reference>
<dbReference type="AlphaFoldDB" id="A0A182IH62"/>
<name>A0A182IH62_ANOAR</name>
<sequence length="21" mass="2471">MCKCVRVVYALVCVCFFLFNL</sequence>
<evidence type="ECO:0000313" key="1">
    <source>
        <dbReference type="EnsemblMetazoa" id="AARA014797-PA"/>
    </source>
</evidence>
<dbReference type="EnsemblMetazoa" id="AARA014797-RA">
    <property type="protein sequence ID" value="AARA014797-PA"/>
    <property type="gene ID" value="AARA014797"/>
</dbReference>